<dbReference type="Proteomes" id="UP000516373">
    <property type="component" value="Chromosome"/>
</dbReference>
<evidence type="ECO:0000256" key="1">
    <source>
        <dbReference type="SAM" id="MobiDB-lite"/>
    </source>
</evidence>
<protein>
    <submittedName>
        <fullName evidence="2">Lipoprotein</fullName>
    </submittedName>
</protein>
<feature type="compositionally biased region" description="Low complexity" evidence="1">
    <location>
        <begin position="139"/>
        <end position="148"/>
    </location>
</feature>
<feature type="compositionally biased region" description="Pro residues" evidence="1">
    <location>
        <begin position="49"/>
        <end position="64"/>
    </location>
</feature>
<accession>A0A7G1NBH3</accession>
<feature type="compositionally biased region" description="Basic and acidic residues" evidence="1">
    <location>
        <begin position="119"/>
        <end position="135"/>
    </location>
</feature>
<reference evidence="2 3" key="1">
    <citation type="journal article" date="2014" name="Int. J. Syst. Evol. Microbiol.">
        <title>Complete genome sequence of Corynebacterium casei LMG S-19264T (=DSM 44701T), isolated from a smear-ripened cheese.</title>
        <authorList>
            <consortium name="US DOE Joint Genome Institute (JGI-PGF)"/>
            <person name="Walter F."/>
            <person name="Albersmeier A."/>
            <person name="Kalinowski J."/>
            <person name="Ruckert C."/>
        </authorList>
    </citation>
    <scope>NUCLEOTIDE SEQUENCE [LARGE SCALE GENOMIC DNA]</scope>
    <source>
        <strain evidence="2 3">JCM 4255</strain>
    </source>
</reference>
<evidence type="ECO:0000313" key="3">
    <source>
        <dbReference type="Proteomes" id="UP000516373"/>
    </source>
</evidence>
<dbReference type="KEGG" id="stui:GCM10017668_09130"/>
<dbReference type="AlphaFoldDB" id="A0A7G1NBH3"/>
<feature type="region of interest" description="Disordered" evidence="1">
    <location>
        <begin position="46"/>
        <end position="194"/>
    </location>
</feature>
<evidence type="ECO:0000313" key="2">
    <source>
        <dbReference type="EMBL" id="BCL19070.1"/>
    </source>
</evidence>
<dbReference type="EMBL" id="AP023439">
    <property type="protein sequence ID" value="BCL19070.1"/>
    <property type="molecule type" value="Genomic_DNA"/>
</dbReference>
<sequence length="194" mass="20580">MRGILRLSAAPPRAGRTRVARVHRTTTTATLLVTVAVSALSGCTTVPHPSAPAPPAAPSRPSAPQPEGEAETQIVQAPAREALQLMEEASHRPKPPASAPRPATTPAAVSPDHGTSRPGHPDARPRPARPERPEPAPRSPQRSQSRPPDVSESVRQDVHRSVPDSADVCALGRRYGGWRADSPEATICRDTYGR</sequence>
<proteinExistence type="predicted"/>
<keyword evidence="2" id="KW-0449">Lipoprotein</keyword>
<name>A0A7G1NBH3_9ACTN</name>
<feature type="compositionally biased region" description="Basic and acidic residues" evidence="1">
    <location>
        <begin position="152"/>
        <end position="162"/>
    </location>
</feature>
<gene>
    <name evidence="2" type="ORF">GCM10017668_09130</name>
</gene>
<organism evidence="2 3">
    <name type="scientific">Streptomyces tuirus</name>
    <dbReference type="NCBI Taxonomy" id="68278"/>
    <lineage>
        <taxon>Bacteria</taxon>
        <taxon>Bacillati</taxon>
        <taxon>Actinomycetota</taxon>
        <taxon>Actinomycetes</taxon>
        <taxon>Kitasatosporales</taxon>
        <taxon>Streptomycetaceae</taxon>
        <taxon>Streptomyces</taxon>
    </lineage>
</organism>